<keyword evidence="3" id="KW-0472">Membrane</keyword>
<dbReference type="EMBL" id="CAJFDH010000005">
    <property type="protein sequence ID" value="CAD5223874.1"/>
    <property type="molecule type" value="Genomic_DNA"/>
</dbReference>
<evidence type="ECO:0000313" key="6">
    <source>
        <dbReference type="Proteomes" id="UP000614601"/>
    </source>
</evidence>
<dbReference type="PANTHER" id="PTHR24637:SF388">
    <property type="entry name" value="NEMATODE CUTICLE COLLAGEN N-TERMINAL DOMAIN-CONTAINING PROTEIN"/>
    <property type="match status" value="1"/>
</dbReference>
<protein>
    <recommendedName>
        <fullName evidence="4">Nematode cuticle collagen N-terminal domain-containing protein</fullName>
    </recommendedName>
</protein>
<feature type="region of interest" description="Disordered" evidence="2">
    <location>
        <begin position="132"/>
        <end position="323"/>
    </location>
</feature>
<sequence length="323" mass="33049">MSGDKNRAEDATALKRVVLFGVVFSTLTTAFFVLYIPMVYNRLQHLQSSMSAELEFCKLRSENIHKEVARTQAFSSAFPRQQNGHHRTYRYAEEDSYGAKGSPPAAPPVSHDTTSAQAAPEANGVCCGCGQSPKGPRGPPGPDGEIGEDGPPGPEGNPGEEGPPPKPAPKVNWCFDCDEAEIGPPGKAGPKGPPGLEGEKGEPGRFAEQGLPGGVGPLGEPGPQGPPGPRGQRGRPGKLKPGEVVTGPPGPPGPAGRQGVRGDRGPGGEKGPLGPPGSPGKQGQEGMPGRTGPPGEGGPIGSTGPKGACDHCQQPRLAPGYFI</sequence>
<dbReference type="SMART" id="SM01088">
    <property type="entry name" value="Col_cuticle_N"/>
    <property type="match status" value="1"/>
</dbReference>
<feature type="compositionally biased region" description="Low complexity" evidence="2">
    <location>
        <begin position="183"/>
        <end position="196"/>
    </location>
</feature>
<keyword evidence="6" id="KW-1185">Reference proteome</keyword>
<comment type="caution">
    <text evidence="5">The sequence shown here is derived from an EMBL/GenBank/DDBJ whole genome shotgun (WGS) entry which is preliminary data.</text>
</comment>
<dbReference type="Proteomes" id="UP000783686">
    <property type="component" value="Unassembled WGS sequence"/>
</dbReference>
<dbReference type="Pfam" id="PF01391">
    <property type="entry name" value="Collagen"/>
    <property type="match status" value="2"/>
</dbReference>
<proteinExistence type="predicted"/>
<dbReference type="InterPro" id="IPR002486">
    <property type="entry name" value="Col_cuticle_N"/>
</dbReference>
<feature type="transmembrane region" description="Helical" evidence="3">
    <location>
        <begin position="17"/>
        <end position="40"/>
    </location>
</feature>
<evidence type="ECO:0000256" key="2">
    <source>
        <dbReference type="SAM" id="MobiDB-lite"/>
    </source>
</evidence>
<evidence type="ECO:0000313" key="5">
    <source>
        <dbReference type="EMBL" id="CAD5223874.1"/>
    </source>
</evidence>
<feature type="domain" description="Nematode cuticle collagen N-terminal" evidence="4">
    <location>
        <begin position="16"/>
        <end position="68"/>
    </location>
</feature>
<dbReference type="PANTHER" id="PTHR24637">
    <property type="entry name" value="COLLAGEN"/>
    <property type="match status" value="1"/>
</dbReference>
<feature type="region of interest" description="Disordered" evidence="2">
    <location>
        <begin position="94"/>
        <end position="117"/>
    </location>
</feature>
<reference evidence="5" key="1">
    <citation type="submission" date="2020-09" db="EMBL/GenBank/DDBJ databases">
        <authorList>
            <person name="Kikuchi T."/>
        </authorList>
    </citation>
    <scope>NUCLEOTIDE SEQUENCE</scope>
    <source>
        <strain evidence="5">SH1</strain>
    </source>
</reference>
<name>A0A811L9T0_9BILA</name>
<keyword evidence="3" id="KW-0812">Transmembrane</keyword>
<keyword evidence="3" id="KW-1133">Transmembrane helix</keyword>
<feature type="compositionally biased region" description="Gly residues" evidence="2">
    <location>
        <begin position="292"/>
        <end position="301"/>
    </location>
</feature>
<feature type="compositionally biased region" description="Low complexity" evidence="2">
    <location>
        <begin position="279"/>
        <end position="290"/>
    </location>
</feature>
<keyword evidence="1" id="KW-0677">Repeat</keyword>
<dbReference type="GO" id="GO:0042302">
    <property type="term" value="F:structural constituent of cuticle"/>
    <property type="evidence" value="ECO:0007669"/>
    <property type="project" value="InterPro"/>
</dbReference>
<gene>
    <name evidence="5" type="ORF">BOKJ2_LOCUS10644</name>
</gene>
<accession>A0A811L9T0</accession>
<dbReference type="Pfam" id="PF01484">
    <property type="entry name" value="Col_cuticle_N"/>
    <property type="match status" value="1"/>
</dbReference>
<evidence type="ECO:0000256" key="1">
    <source>
        <dbReference type="ARBA" id="ARBA00022737"/>
    </source>
</evidence>
<dbReference type="AlphaFoldDB" id="A0A811L9T0"/>
<dbReference type="InterPro" id="IPR008160">
    <property type="entry name" value="Collagen"/>
</dbReference>
<dbReference type="Proteomes" id="UP000614601">
    <property type="component" value="Unassembled WGS sequence"/>
</dbReference>
<evidence type="ECO:0000259" key="4">
    <source>
        <dbReference type="SMART" id="SM01088"/>
    </source>
</evidence>
<evidence type="ECO:0000256" key="3">
    <source>
        <dbReference type="SAM" id="Phobius"/>
    </source>
</evidence>
<feature type="compositionally biased region" description="Pro residues" evidence="2">
    <location>
        <begin position="151"/>
        <end position="168"/>
    </location>
</feature>
<dbReference type="EMBL" id="CAJFCW020000005">
    <property type="protein sequence ID" value="CAG9119042.1"/>
    <property type="molecule type" value="Genomic_DNA"/>
</dbReference>
<organism evidence="5 6">
    <name type="scientific">Bursaphelenchus okinawaensis</name>
    <dbReference type="NCBI Taxonomy" id="465554"/>
    <lineage>
        <taxon>Eukaryota</taxon>
        <taxon>Metazoa</taxon>
        <taxon>Ecdysozoa</taxon>
        <taxon>Nematoda</taxon>
        <taxon>Chromadorea</taxon>
        <taxon>Rhabditida</taxon>
        <taxon>Tylenchina</taxon>
        <taxon>Tylenchomorpha</taxon>
        <taxon>Aphelenchoidea</taxon>
        <taxon>Aphelenchoididae</taxon>
        <taxon>Bursaphelenchus</taxon>
    </lineage>
</organism>
<dbReference type="OrthoDB" id="10512779at2759"/>